<name>A0ABU1IRZ7_9BACL</name>
<evidence type="ECO:0000313" key="1">
    <source>
        <dbReference type="EMBL" id="MDR6227208.1"/>
    </source>
</evidence>
<evidence type="ECO:0000313" key="2">
    <source>
        <dbReference type="Proteomes" id="UP001185012"/>
    </source>
</evidence>
<comment type="caution">
    <text evidence="1">The sequence shown here is derived from an EMBL/GenBank/DDBJ whole genome shotgun (WGS) entry which is preliminary data.</text>
</comment>
<gene>
    <name evidence="1" type="ORF">JOE21_003223</name>
</gene>
<keyword evidence="2" id="KW-1185">Reference proteome</keyword>
<dbReference type="Proteomes" id="UP001185012">
    <property type="component" value="Unassembled WGS sequence"/>
</dbReference>
<accession>A0ABU1IRZ7</accession>
<reference evidence="1 2" key="1">
    <citation type="submission" date="2023-07" db="EMBL/GenBank/DDBJ databases">
        <title>Genomic Encyclopedia of Type Strains, Phase IV (KMG-IV): sequencing the most valuable type-strain genomes for metagenomic binning, comparative biology and taxonomic classification.</title>
        <authorList>
            <person name="Goeker M."/>
        </authorList>
    </citation>
    <scope>NUCLEOTIDE SEQUENCE [LARGE SCALE GENOMIC DNA]</scope>
    <source>
        <strain evidence="1 2">DSM 45903</strain>
    </source>
</reference>
<protein>
    <submittedName>
        <fullName evidence="1">Uncharacterized protein</fullName>
    </submittedName>
</protein>
<proteinExistence type="predicted"/>
<organism evidence="1 2">
    <name type="scientific">Desmospora profundinema</name>
    <dbReference type="NCBI Taxonomy" id="1571184"/>
    <lineage>
        <taxon>Bacteria</taxon>
        <taxon>Bacillati</taxon>
        <taxon>Bacillota</taxon>
        <taxon>Bacilli</taxon>
        <taxon>Bacillales</taxon>
        <taxon>Thermoactinomycetaceae</taxon>
        <taxon>Desmospora</taxon>
    </lineage>
</organism>
<dbReference type="EMBL" id="JAVDQG010000008">
    <property type="protein sequence ID" value="MDR6227208.1"/>
    <property type="molecule type" value="Genomic_DNA"/>
</dbReference>
<sequence>MKGIVLSELMEDRCFGARMTALSITLGLFGYH</sequence>